<dbReference type="EMBL" id="MK327938">
    <property type="protein sequence ID" value="QBO63853.1"/>
    <property type="molecule type" value="Genomic_DNA"/>
</dbReference>
<proteinExistence type="predicted"/>
<name>A0A482GGS9_BPGOS</name>
<organism evidence="1 2">
    <name type="scientific">Escherichia phage vB_EcoM_Goslar</name>
    <dbReference type="NCBI Taxonomy" id="2502409"/>
    <lineage>
        <taxon>Viruses</taxon>
        <taxon>Duplodnaviria</taxon>
        <taxon>Heunggongvirae</taxon>
        <taxon>Uroviricota</taxon>
        <taxon>Caudoviricetes</taxon>
        <taxon>Chimalliviridae</taxon>
        <taxon>Goslarvirus</taxon>
        <taxon>Goslarvirus goslar</taxon>
    </lineage>
</organism>
<evidence type="ECO:0008006" key="3">
    <source>
        <dbReference type="Google" id="ProtNLM"/>
    </source>
</evidence>
<evidence type="ECO:0000313" key="1">
    <source>
        <dbReference type="EMBL" id="QBO63853.1"/>
    </source>
</evidence>
<gene>
    <name evidence="1" type="ORF">Goslar_00060</name>
</gene>
<reference evidence="1 2" key="1">
    <citation type="submission" date="2018-12" db="EMBL/GenBank/DDBJ databases">
        <title>Still something new to discover - new insights into E. coli phage diversity and taxonomy.</title>
        <authorList>
            <person name="Korf I.H.E."/>
            <person name="Adriaennsens E."/>
            <person name="Dreiseikelmann B."/>
            <person name="Kropinski A."/>
            <person name="Nimtz M."/>
            <person name="Meier-Kolthoff J.P."/>
            <person name="Rohde M."/>
            <person name="van Raaij M."/>
            <person name="Wittmann J."/>
        </authorList>
    </citation>
    <scope>NUCLEOTIDE SEQUENCE [LARGE SCALE GENOMIC DNA]</scope>
</reference>
<accession>A0A482GGS9</accession>
<sequence>MAIDFKEFIRGLKPLFKRTGVADALESIRDEINNTAIPYYETSASLLQKGESALWKLADKDLHQRLTRVRSGSWVENVHLALRNAVDLIPEIVKRVNKNLEIDVAADGLSFKEAALVRLVESLGFYVSYARTLLRATVICESMPGGDKALGEFFTKNEIAYLTANMYGFAIATEVLCGQKQQILAGLDKIPDVVVSDEDGVGNGLYNAGNTDPMRMGSWSDTQMTNTLIYRYRIWRSEREEASLQAAKEEAQALEYWILSLKQKQQNAGNDPKIQQQIEYHEERLKKLRYDIKRKEEAAV</sequence>
<dbReference type="Proteomes" id="UP000294673">
    <property type="component" value="Segment"/>
</dbReference>
<organismHost>
    <name type="scientific">Escherichia coli</name>
    <dbReference type="NCBI Taxonomy" id="562"/>
</organismHost>
<keyword evidence="2" id="KW-1185">Reference proteome</keyword>
<protein>
    <recommendedName>
        <fullName evidence="3">Virion structural protein</fullName>
    </recommendedName>
</protein>
<evidence type="ECO:0000313" key="2">
    <source>
        <dbReference type="Proteomes" id="UP000294673"/>
    </source>
</evidence>